<dbReference type="EMBL" id="CP133620">
    <property type="protein sequence ID" value="WMV47854.1"/>
    <property type="molecule type" value="Genomic_DNA"/>
</dbReference>
<dbReference type="PANTHER" id="PTHR47293:SF60">
    <property type="entry name" value="INACTIVE PROTEIN RESTRICTED TEV MOVEMENT 1-LIKE"/>
    <property type="match status" value="1"/>
</dbReference>
<dbReference type="Pfam" id="PF01419">
    <property type="entry name" value="Jacalin"/>
    <property type="match status" value="1"/>
</dbReference>
<organism evidence="4 5">
    <name type="scientific">Solanum verrucosum</name>
    <dbReference type="NCBI Taxonomy" id="315347"/>
    <lineage>
        <taxon>Eukaryota</taxon>
        <taxon>Viridiplantae</taxon>
        <taxon>Streptophyta</taxon>
        <taxon>Embryophyta</taxon>
        <taxon>Tracheophyta</taxon>
        <taxon>Spermatophyta</taxon>
        <taxon>Magnoliopsida</taxon>
        <taxon>eudicotyledons</taxon>
        <taxon>Gunneridae</taxon>
        <taxon>Pentapetalae</taxon>
        <taxon>asterids</taxon>
        <taxon>lamiids</taxon>
        <taxon>Solanales</taxon>
        <taxon>Solanaceae</taxon>
        <taxon>Solanoideae</taxon>
        <taxon>Solaneae</taxon>
        <taxon>Solanum</taxon>
    </lineage>
</organism>
<evidence type="ECO:0000256" key="2">
    <source>
        <dbReference type="ARBA" id="ARBA00022734"/>
    </source>
</evidence>
<dbReference type="InterPro" id="IPR036404">
    <property type="entry name" value="Jacalin-like_lectin_dom_sf"/>
</dbReference>
<proteinExistence type="inferred from homology"/>
<keyword evidence="2" id="KW-0430">Lectin</keyword>
<sequence>MIKVGPVGSNGGSIWEENGRSEVAGIFVSYTENRIQSLQFLFYENGKFVQSNKHGSQFSENFCAHVFDYPSEFLTSISGSYIGDGYLSTGLDAIKFNTNEGSYGPFGRTEPTSSSKQFNFQLRNRLFGGFHGTMSPSAVESIGIYLKPVVSSMINLKGGSLKGGSLKGGSQKVKDEK</sequence>
<accession>A0AAF0ZSY7</accession>
<protein>
    <recommendedName>
        <fullName evidence="3">Jacalin-type lectin domain-containing protein</fullName>
    </recommendedName>
</protein>
<dbReference type="InterPro" id="IPR001229">
    <property type="entry name" value="Jacalin-like_lectin_dom"/>
</dbReference>
<dbReference type="Gene3D" id="2.100.10.30">
    <property type="entry name" value="Jacalin-like lectin domain"/>
    <property type="match status" value="1"/>
</dbReference>
<dbReference type="PANTHER" id="PTHR47293">
    <property type="entry name" value="JACALIN-RELATED LECTIN 3"/>
    <property type="match status" value="1"/>
</dbReference>
<dbReference type="AlphaFoldDB" id="A0AAF0ZSY7"/>
<evidence type="ECO:0000313" key="4">
    <source>
        <dbReference type="EMBL" id="WMV47854.1"/>
    </source>
</evidence>
<dbReference type="PROSITE" id="PS51752">
    <property type="entry name" value="JACALIN_LECTIN"/>
    <property type="match status" value="1"/>
</dbReference>
<dbReference type="SMART" id="SM00915">
    <property type="entry name" value="Jacalin"/>
    <property type="match status" value="1"/>
</dbReference>
<reference evidence="4" key="1">
    <citation type="submission" date="2023-08" db="EMBL/GenBank/DDBJ databases">
        <title>A de novo genome assembly of Solanum verrucosum Schlechtendal, a Mexican diploid species geographically isolated from the other diploid A-genome species in potato relatives.</title>
        <authorList>
            <person name="Hosaka K."/>
        </authorList>
    </citation>
    <scope>NUCLEOTIDE SEQUENCE</scope>
    <source>
        <tissue evidence="4">Young leaves</tissue>
    </source>
</reference>
<evidence type="ECO:0000256" key="1">
    <source>
        <dbReference type="ARBA" id="ARBA00006568"/>
    </source>
</evidence>
<dbReference type="GO" id="GO:0030246">
    <property type="term" value="F:carbohydrate binding"/>
    <property type="evidence" value="ECO:0007669"/>
    <property type="project" value="UniProtKB-KW"/>
</dbReference>
<dbReference type="Proteomes" id="UP001234989">
    <property type="component" value="Chromosome 9"/>
</dbReference>
<evidence type="ECO:0000313" key="5">
    <source>
        <dbReference type="Proteomes" id="UP001234989"/>
    </source>
</evidence>
<keyword evidence="5" id="KW-1185">Reference proteome</keyword>
<name>A0AAF0ZSY7_SOLVR</name>
<gene>
    <name evidence="4" type="ORF">MTR67_041239</name>
</gene>
<evidence type="ECO:0000259" key="3">
    <source>
        <dbReference type="PROSITE" id="PS51752"/>
    </source>
</evidence>
<comment type="similarity">
    <text evidence="1">Belongs to the jacalin lectin family.</text>
</comment>
<feature type="domain" description="Jacalin-type lectin" evidence="3">
    <location>
        <begin position="1"/>
        <end position="148"/>
    </location>
</feature>
<dbReference type="SUPFAM" id="SSF51101">
    <property type="entry name" value="Mannose-binding lectins"/>
    <property type="match status" value="1"/>
</dbReference>